<dbReference type="GO" id="GO:0006508">
    <property type="term" value="P:proteolysis"/>
    <property type="evidence" value="ECO:0007669"/>
    <property type="project" value="UniProtKB-KW"/>
</dbReference>
<accession>A0A1H4J9E0</accession>
<dbReference type="InterPro" id="IPR042150">
    <property type="entry name" value="MmRce1-like"/>
</dbReference>
<feature type="transmembrane region" description="Helical" evidence="1">
    <location>
        <begin position="175"/>
        <end position="196"/>
    </location>
</feature>
<keyword evidence="1" id="KW-0812">Transmembrane</keyword>
<evidence type="ECO:0000313" key="4">
    <source>
        <dbReference type="Proteomes" id="UP000199183"/>
    </source>
</evidence>
<feature type="domain" description="CAAX prenyl protease 2/Lysostaphin resistance protein A-like" evidence="2">
    <location>
        <begin position="149"/>
        <end position="250"/>
    </location>
</feature>
<feature type="transmembrane region" description="Helical" evidence="1">
    <location>
        <begin position="132"/>
        <end position="155"/>
    </location>
</feature>
<feature type="transmembrane region" description="Helical" evidence="1">
    <location>
        <begin position="43"/>
        <end position="63"/>
    </location>
</feature>
<dbReference type="AlphaFoldDB" id="A0A1H4J9E0"/>
<evidence type="ECO:0000313" key="3">
    <source>
        <dbReference type="EMBL" id="SEB42841.1"/>
    </source>
</evidence>
<dbReference type="STRING" id="640635.SAMN04489806_0571"/>
<proteinExistence type="predicted"/>
<feature type="transmembrane region" description="Helical" evidence="1">
    <location>
        <begin position="84"/>
        <end position="112"/>
    </location>
</feature>
<gene>
    <name evidence="3" type="ORF">SAMN04489806_0571</name>
</gene>
<dbReference type="PANTHER" id="PTHR35797">
    <property type="entry name" value="PROTEASE-RELATED"/>
    <property type="match status" value="1"/>
</dbReference>
<dbReference type="RefSeq" id="WP_245723516.1">
    <property type="nucleotide sequence ID" value="NZ_FNRY01000001.1"/>
</dbReference>
<evidence type="ECO:0000259" key="2">
    <source>
        <dbReference type="Pfam" id="PF02517"/>
    </source>
</evidence>
<keyword evidence="3" id="KW-0645">Protease</keyword>
<dbReference type="Pfam" id="PF02517">
    <property type="entry name" value="Rce1-like"/>
    <property type="match status" value="1"/>
</dbReference>
<evidence type="ECO:0000256" key="1">
    <source>
        <dbReference type="SAM" id="Phobius"/>
    </source>
</evidence>
<feature type="transmembrane region" description="Helical" evidence="1">
    <location>
        <begin position="278"/>
        <end position="296"/>
    </location>
</feature>
<sequence length="308" mass="32622">MIGGRRTALSLTVYLVIAFGLSWLIALPLWLSGQGLQHPLFGAIAVGMMATPAIGALVAVFVVERGPNRAERLGLWPLRPAGRFWMYLGLGLVVPVALVVAALVIGALLGTYPADFARFSGYRSLLAATGAASLPIPIGLLVAAQYLNIVVGAALNLIPALGEELGWRGWLLPKLLPLGTVPALLISGAVWGLWHAPLILLGYNYPTASGWLGVLLMMGMCVVMGGIFGWLRIRSRSVWPAALAHGALNASVGLSAVYARAGESVDTVQATILGWSGWIAPAVVVIVLLIAGQFRWPTPAEQRRRRAF</sequence>
<keyword evidence="3" id="KW-0378">Hydrolase</keyword>
<dbReference type="GO" id="GO:0080120">
    <property type="term" value="P:CAAX-box protein maturation"/>
    <property type="evidence" value="ECO:0007669"/>
    <property type="project" value="UniProtKB-ARBA"/>
</dbReference>
<dbReference type="InterPro" id="IPR003675">
    <property type="entry name" value="Rce1/LyrA-like_dom"/>
</dbReference>
<name>A0A1H4J9E0_9MICO</name>
<dbReference type="GO" id="GO:0004175">
    <property type="term" value="F:endopeptidase activity"/>
    <property type="evidence" value="ECO:0007669"/>
    <property type="project" value="UniProtKB-ARBA"/>
</dbReference>
<keyword evidence="4" id="KW-1185">Reference proteome</keyword>
<feature type="transmembrane region" description="Helical" evidence="1">
    <location>
        <begin position="238"/>
        <end position="258"/>
    </location>
</feature>
<feature type="transmembrane region" description="Helical" evidence="1">
    <location>
        <begin position="12"/>
        <end position="31"/>
    </location>
</feature>
<dbReference type="EMBL" id="FNRY01000001">
    <property type="protein sequence ID" value="SEB42841.1"/>
    <property type="molecule type" value="Genomic_DNA"/>
</dbReference>
<keyword evidence="1" id="KW-0472">Membrane</keyword>
<organism evidence="3 4">
    <name type="scientific">Paramicrobacterium humi</name>
    <dbReference type="NCBI Taxonomy" id="640635"/>
    <lineage>
        <taxon>Bacteria</taxon>
        <taxon>Bacillati</taxon>
        <taxon>Actinomycetota</taxon>
        <taxon>Actinomycetes</taxon>
        <taxon>Micrococcales</taxon>
        <taxon>Microbacteriaceae</taxon>
        <taxon>Paramicrobacterium</taxon>
    </lineage>
</organism>
<keyword evidence="1" id="KW-1133">Transmembrane helix</keyword>
<feature type="transmembrane region" description="Helical" evidence="1">
    <location>
        <begin position="208"/>
        <end position="231"/>
    </location>
</feature>
<reference evidence="3 4" key="1">
    <citation type="submission" date="2016-10" db="EMBL/GenBank/DDBJ databases">
        <authorList>
            <person name="de Groot N.N."/>
        </authorList>
    </citation>
    <scope>NUCLEOTIDE SEQUENCE [LARGE SCALE GENOMIC DNA]</scope>
    <source>
        <strain evidence="3 4">DSM 21799</strain>
    </source>
</reference>
<dbReference type="PANTHER" id="PTHR35797:SF1">
    <property type="entry name" value="PROTEASE"/>
    <property type="match status" value="1"/>
</dbReference>
<protein>
    <submittedName>
        <fullName evidence="3">CAAX protease self-immunity</fullName>
    </submittedName>
</protein>
<dbReference type="Proteomes" id="UP000199183">
    <property type="component" value="Unassembled WGS sequence"/>
</dbReference>